<evidence type="ECO:0000313" key="2">
    <source>
        <dbReference type="EMBL" id="RZN68402.1"/>
    </source>
</evidence>
<dbReference type="SUPFAM" id="SSF51905">
    <property type="entry name" value="FAD/NAD(P)-binding domain"/>
    <property type="match status" value="1"/>
</dbReference>
<comment type="caution">
    <text evidence="2">The sequence shown here is derived from an EMBL/GenBank/DDBJ whole genome shotgun (WGS) entry which is preliminary data.</text>
</comment>
<dbReference type="InterPro" id="IPR002938">
    <property type="entry name" value="FAD-bd"/>
</dbReference>
<evidence type="ECO:0000259" key="1">
    <source>
        <dbReference type="Pfam" id="PF01494"/>
    </source>
</evidence>
<dbReference type="Gene3D" id="3.50.50.60">
    <property type="entry name" value="FAD/NAD(P)-binding domain"/>
    <property type="match status" value="1"/>
</dbReference>
<name>A0A520KW94_9EURY</name>
<dbReference type="EMBL" id="RXIL01000108">
    <property type="protein sequence ID" value="RZN68402.1"/>
    <property type="molecule type" value="Genomic_DNA"/>
</dbReference>
<dbReference type="PANTHER" id="PTHR42685:SF22">
    <property type="entry name" value="CONDITIONED MEDIUM FACTOR RECEPTOR 1"/>
    <property type="match status" value="1"/>
</dbReference>
<protein>
    <submittedName>
        <fullName evidence="2">NAD(P)/FAD-dependent oxidoreductase</fullName>
    </submittedName>
</protein>
<organism evidence="2 3">
    <name type="scientific">Candidatus Methanolliviera hydrocarbonicum</name>
    <dbReference type="NCBI Taxonomy" id="2491085"/>
    <lineage>
        <taxon>Archaea</taxon>
        <taxon>Methanobacteriati</taxon>
        <taxon>Methanobacteriota</taxon>
        <taxon>Candidatus Methanoliparia</taxon>
        <taxon>Candidatus Methanoliparales</taxon>
        <taxon>Candidatus Methanollivieraceae</taxon>
        <taxon>Candidatus Methanolliviera</taxon>
    </lineage>
</organism>
<sequence length="354" mass="39345">MFSMEHHEIVIVGAGPAGLTAAKILGEGGKDVLVLEKLPKDRIGDKVCAGGIFRHGLIYIPKFLLEKSCDSLTFHVNGWATTINTVDGEPFLYTVDRLKLGQYQMAVAEKAGATISPDSSVASLDKRCRVVSLKSGKKIRYDYLIGSDGSTSVIARGLGFYNDKAVCVEWYVRGRDEFEVIIDDALGMGVGYVFPHAGYTIVGAGTMPRFMQIGQFREVFKSWCRQHEIVLGGDMKAAPIKFNYNGFRFGDIFLVGDAASFNFTTVGEGIYQAIRSGEIAAKAIIDPTYRWKDDIEQLLIYHRLGSLMTYTYDRLPKTVRSLTLKKLFRMLSSILRMPMRDAMATHLIRMVMGS</sequence>
<reference evidence="2 3" key="1">
    <citation type="journal article" date="2019" name="Nat. Microbiol.">
        <title>Wide diversity of methane and short-chain alkane metabolisms in uncultured archaea.</title>
        <authorList>
            <person name="Borrel G."/>
            <person name="Adam P.S."/>
            <person name="McKay L.J."/>
            <person name="Chen L.X."/>
            <person name="Sierra-Garcia I.N."/>
            <person name="Sieber C.M."/>
            <person name="Letourneur Q."/>
            <person name="Ghozlane A."/>
            <person name="Andersen G.L."/>
            <person name="Li W.J."/>
            <person name="Hallam S.J."/>
            <person name="Muyzer G."/>
            <person name="de Oliveira V.M."/>
            <person name="Inskeep W.P."/>
            <person name="Banfield J.F."/>
            <person name="Gribaldo S."/>
        </authorList>
    </citation>
    <scope>NUCLEOTIDE SEQUENCE [LARGE SCALE GENOMIC DNA]</scope>
    <source>
        <strain evidence="2">NM1b</strain>
    </source>
</reference>
<feature type="domain" description="FAD-binding" evidence="1">
    <location>
        <begin position="8"/>
        <end position="41"/>
    </location>
</feature>
<dbReference type="PANTHER" id="PTHR42685">
    <property type="entry name" value="GERANYLGERANYL DIPHOSPHATE REDUCTASE"/>
    <property type="match status" value="1"/>
</dbReference>
<accession>A0A520KW94</accession>
<dbReference type="PRINTS" id="PR00420">
    <property type="entry name" value="RNGMNOXGNASE"/>
</dbReference>
<proteinExistence type="predicted"/>
<dbReference type="Proteomes" id="UP000320766">
    <property type="component" value="Unassembled WGS sequence"/>
</dbReference>
<evidence type="ECO:0000313" key="3">
    <source>
        <dbReference type="Proteomes" id="UP000320766"/>
    </source>
</evidence>
<dbReference type="InterPro" id="IPR050407">
    <property type="entry name" value="Geranylgeranyl_reductase"/>
</dbReference>
<dbReference type="AlphaFoldDB" id="A0A520KW94"/>
<dbReference type="Pfam" id="PF01494">
    <property type="entry name" value="FAD_binding_3"/>
    <property type="match status" value="1"/>
</dbReference>
<gene>
    <name evidence="2" type="ORF">EF807_06030</name>
</gene>
<dbReference type="InterPro" id="IPR036188">
    <property type="entry name" value="FAD/NAD-bd_sf"/>
</dbReference>
<dbReference type="GO" id="GO:0071949">
    <property type="term" value="F:FAD binding"/>
    <property type="evidence" value="ECO:0007669"/>
    <property type="project" value="InterPro"/>
</dbReference>